<protein>
    <submittedName>
        <fullName evidence="2">YfiR family protein</fullName>
    </submittedName>
</protein>
<dbReference type="PROSITE" id="PS51257">
    <property type="entry name" value="PROKAR_LIPOPROTEIN"/>
    <property type="match status" value="1"/>
</dbReference>
<dbReference type="EMBL" id="JBHLWP010000003">
    <property type="protein sequence ID" value="MFC0250694.1"/>
    <property type="molecule type" value="Genomic_DNA"/>
</dbReference>
<feature type="chain" id="PRO_5045808737" evidence="1">
    <location>
        <begin position="23"/>
        <end position="165"/>
    </location>
</feature>
<gene>
    <name evidence="2" type="ORF">ACFFJK_02230</name>
</gene>
<sequence>MPRPFIRSIGFAAIGALACALAAAQVRDVELKAAYIYNFAQFTVWPETARPKASFIVCASPNSTLWTSLQSFNGKPVNGRAWSTVDVSGRLKEGDCDVLVLTRSAERPPALPGTLVVRDGAGRGAAAITLVDGDELIRFDVDTEEATRNGLRFSSKLLRLARNVI</sequence>
<evidence type="ECO:0000313" key="3">
    <source>
        <dbReference type="Proteomes" id="UP001589773"/>
    </source>
</evidence>
<organism evidence="2 3">
    <name type="scientific">Massilia consociata</name>
    <dbReference type="NCBI Taxonomy" id="760117"/>
    <lineage>
        <taxon>Bacteria</taxon>
        <taxon>Pseudomonadati</taxon>
        <taxon>Pseudomonadota</taxon>
        <taxon>Betaproteobacteria</taxon>
        <taxon>Burkholderiales</taxon>
        <taxon>Oxalobacteraceae</taxon>
        <taxon>Telluria group</taxon>
        <taxon>Massilia</taxon>
    </lineage>
</organism>
<feature type="signal peptide" evidence="1">
    <location>
        <begin position="1"/>
        <end position="22"/>
    </location>
</feature>
<accession>A0ABV6FBI6</accession>
<dbReference type="Pfam" id="PF13689">
    <property type="entry name" value="DUF4154"/>
    <property type="match status" value="1"/>
</dbReference>
<reference evidence="2 3" key="1">
    <citation type="submission" date="2024-09" db="EMBL/GenBank/DDBJ databases">
        <authorList>
            <person name="Sun Q."/>
            <person name="Mori K."/>
        </authorList>
    </citation>
    <scope>NUCLEOTIDE SEQUENCE [LARGE SCALE GENOMIC DNA]</scope>
    <source>
        <strain evidence="2 3">CCM 7792</strain>
    </source>
</reference>
<dbReference type="InterPro" id="IPR025293">
    <property type="entry name" value="YfiR/HmsC-like"/>
</dbReference>
<name>A0ABV6FBI6_9BURK</name>
<proteinExistence type="predicted"/>
<dbReference type="RefSeq" id="WP_379677460.1">
    <property type="nucleotide sequence ID" value="NZ_JBHLWP010000003.1"/>
</dbReference>
<evidence type="ECO:0000313" key="2">
    <source>
        <dbReference type="EMBL" id="MFC0250694.1"/>
    </source>
</evidence>
<keyword evidence="1" id="KW-0732">Signal</keyword>
<evidence type="ECO:0000256" key="1">
    <source>
        <dbReference type="SAM" id="SignalP"/>
    </source>
</evidence>
<comment type="caution">
    <text evidence="2">The sequence shown here is derived from an EMBL/GenBank/DDBJ whole genome shotgun (WGS) entry which is preliminary data.</text>
</comment>
<dbReference type="Proteomes" id="UP001589773">
    <property type="component" value="Unassembled WGS sequence"/>
</dbReference>
<keyword evidence="3" id="KW-1185">Reference proteome</keyword>